<sequence length="75" mass="8232">MTAAFDNMALSELVGLLTDEEQRDLRPIVLRLVASHGHLVDKEAERAFTGRSLSFTGSVEAAPDFASTSEEVLRR</sequence>
<dbReference type="RefSeq" id="WP_084520902.1">
    <property type="nucleotide sequence ID" value="NZ_JABELX010000012.1"/>
</dbReference>
<evidence type="ECO:0000313" key="2">
    <source>
        <dbReference type="Proteomes" id="UP000586827"/>
    </source>
</evidence>
<dbReference type="AlphaFoldDB" id="A0A849C8M7"/>
<proteinExistence type="predicted"/>
<protein>
    <submittedName>
        <fullName evidence="1">Uncharacterized protein</fullName>
    </submittedName>
</protein>
<evidence type="ECO:0000313" key="1">
    <source>
        <dbReference type="EMBL" id="NNH74088.1"/>
    </source>
</evidence>
<name>A0A849C8M7_9NOCA</name>
<gene>
    <name evidence="1" type="ORF">HLB23_30255</name>
</gene>
<accession>A0A849C8M7</accession>
<comment type="caution">
    <text evidence="1">The sequence shown here is derived from an EMBL/GenBank/DDBJ whole genome shotgun (WGS) entry which is preliminary data.</text>
</comment>
<keyword evidence="2" id="KW-1185">Reference proteome</keyword>
<dbReference type="EMBL" id="JABELX010000012">
    <property type="protein sequence ID" value="NNH74088.1"/>
    <property type="molecule type" value="Genomic_DNA"/>
</dbReference>
<dbReference type="Proteomes" id="UP000586827">
    <property type="component" value="Unassembled WGS sequence"/>
</dbReference>
<reference evidence="1 2" key="1">
    <citation type="submission" date="2020-05" db="EMBL/GenBank/DDBJ databases">
        <title>MicrobeNet Type strains.</title>
        <authorList>
            <person name="Nicholson A.C."/>
        </authorList>
    </citation>
    <scope>NUCLEOTIDE SEQUENCE [LARGE SCALE GENOMIC DNA]</scope>
    <source>
        <strain evidence="1 2">JCM 3224</strain>
    </source>
</reference>
<organism evidence="1 2">
    <name type="scientific">Nocardia uniformis</name>
    <dbReference type="NCBI Taxonomy" id="53432"/>
    <lineage>
        <taxon>Bacteria</taxon>
        <taxon>Bacillati</taxon>
        <taxon>Actinomycetota</taxon>
        <taxon>Actinomycetes</taxon>
        <taxon>Mycobacteriales</taxon>
        <taxon>Nocardiaceae</taxon>
        <taxon>Nocardia</taxon>
    </lineage>
</organism>